<evidence type="ECO:0000256" key="3">
    <source>
        <dbReference type="ARBA" id="ARBA00022676"/>
    </source>
</evidence>
<keyword evidence="5" id="KW-1185">Reference proteome</keyword>
<evidence type="ECO:0000313" key="6">
    <source>
        <dbReference type="WBParaSite" id="PTRK_0000750766.1"/>
    </source>
</evidence>
<evidence type="ECO:0000256" key="4">
    <source>
        <dbReference type="ARBA" id="ARBA00022679"/>
    </source>
</evidence>
<evidence type="ECO:0000313" key="5">
    <source>
        <dbReference type="Proteomes" id="UP000038045"/>
    </source>
</evidence>
<comment type="similarity">
    <text evidence="1">Belongs to the UDP-glycosyltransferase family.</text>
</comment>
<reference evidence="6" key="1">
    <citation type="submission" date="2017-02" db="UniProtKB">
        <authorList>
            <consortium name="WormBaseParasite"/>
        </authorList>
    </citation>
    <scope>IDENTIFICATION</scope>
</reference>
<evidence type="ECO:0000256" key="1">
    <source>
        <dbReference type="ARBA" id="ARBA00009995"/>
    </source>
</evidence>
<dbReference type="InterPro" id="IPR050271">
    <property type="entry name" value="UDP-glycosyltransferase"/>
</dbReference>
<dbReference type="PANTHER" id="PTHR48043:SF23">
    <property type="entry name" value="UDP-GLUCURONOSYLTRANSFERASE"/>
    <property type="match status" value="1"/>
</dbReference>
<keyword evidence="3" id="KW-0328">Glycosyltransferase</keyword>
<keyword evidence="4" id="KW-0808">Transferase</keyword>
<dbReference type="WBParaSite" id="PTRK_0000750766.1">
    <property type="protein sequence ID" value="PTRK_0000750766.1"/>
    <property type="gene ID" value="PTRK_0000750766"/>
</dbReference>
<dbReference type="AlphaFoldDB" id="A0A0N4ZHW2"/>
<dbReference type="SUPFAM" id="SSF53756">
    <property type="entry name" value="UDP-Glycosyltransferase/glycogen phosphorylase"/>
    <property type="match status" value="1"/>
</dbReference>
<sequence length="141" mass="16910">MDNWFFYYLVQQLSIQAFKINLKILNKNKILSLRKKNILISFVTITKNEFMPKDMKNSFFKTIKRFKDITFVWKCENTNNRTYKEIDNLILSKRLFQSVFLKDKRSSLFITYGSWSDTTETFFKSVSAISILVMRDQLRNG</sequence>
<dbReference type="EC" id="2.4.1.17" evidence="2"/>
<evidence type="ECO:0000256" key="2">
    <source>
        <dbReference type="ARBA" id="ARBA00012544"/>
    </source>
</evidence>
<proteinExistence type="inferred from homology"/>
<name>A0A0N4ZHW2_PARTI</name>
<organism evidence="5 6">
    <name type="scientific">Parastrongyloides trichosuri</name>
    <name type="common">Possum-specific nematode worm</name>
    <dbReference type="NCBI Taxonomy" id="131310"/>
    <lineage>
        <taxon>Eukaryota</taxon>
        <taxon>Metazoa</taxon>
        <taxon>Ecdysozoa</taxon>
        <taxon>Nematoda</taxon>
        <taxon>Chromadorea</taxon>
        <taxon>Rhabditida</taxon>
        <taxon>Tylenchina</taxon>
        <taxon>Panagrolaimomorpha</taxon>
        <taxon>Strongyloidoidea</taxon>
        <taxon>Strongyloididae</taxon>
        <taxon>Parastrongyloides</taxon>
    </lineage>
</organism>
<dbReference type="PANTHER" id="PTHR48043">
    <property type="entry name" value="EG:EG0003.4 PROTEIN-RELATED"/>
    <property type="match status" value="1"/>
</dbReference>
<dbReference type="GO" id="GO:0015020">
    <property type="term" value="F:glucuronosyltransferase activity"/>
    <property type="evidence" value="ECO:0007669"/>
    <property type="project" value="UniProtKB-EC"/>
</dbReference>
<accession>A0A0N4ZHW2</accession>
<dbReference type="Gene3D" id="3.40.50.2000">
    <property type="entry name" value="Glycogen Phosphorylase B"/>
    <property type="match status" value="1"/>
</dbReference>
<protein>
    <recommendedName>
        <fullName evidence="2">glucuronosyltransferase</fullName>
        <ecNumber evidence="2">2.4.1.17</ecNumber>
    </recommendedName>
</protein>
<dbReference type="Proteomes" id="UP000038045">
    <property type="component" value="Unplaced"/>
</dbReference>